<sequence>MGKKKRQGEPNTNNSDESTESCDENQNMVECTHISKAIDLQKIKKALQKTDFLTECEECKKSPSNDLEMDADYEFDLSLWMCLKCGHQGCGRSKKQHALQHFNTPRSDCHAMCVNTTVWSVWCYSCDNEVNVTCRKKLLESVEYLKKHSESSKHKSETSVTTIEDKTTDTIHTNNSEFDAKGNGNQVNLPRIRGLTNLGNTCFFNSVMQCLGQTPYLLNLLEETSHSGQYFQLPGGKLNLNDKDSIILEPLDGTLEEWWPLTRILAQTLEQLQNGRPEVYNPHMLFSRLTQRMPQFAGGQQHDSHELLRHLLEAVREEDLRRYQAVILEKLGLSRKTDPASVEGDKKKIIKFYGQQASELLLPTEQVFRGVLVSTLQCQECKHTSRRDEFFLDLSLPISEKQLPPILRRKAEESDENKPSKHQIKKEKRAAKKNKKQKSHRETTLNDNSNFSIDSNSEGKKEMDNNSESESDADVEDNIEENSLNVGSSQSKENIPKGTESGYNSDKIDNGSPDSNNGDGSPDMRVDDSGVPSPAVGMLSVSPLAPDSPENSPASSETNIDMGSPLCGHNSPTEETNEEYDRPVSRLSFVNNKNIDLKADLEKLSLFNDVDSKQSKSLFNLQDNDKPNIKTLCDGAYGGYDEGEDEKMDEDCDPDVWASTISARYQCEEGECSVQSCLNQFTACELLTGNNKVGCDICTKRNGEHNKKTIYTNATKQLLVCNPPAVLILHLKRFQVLRFRSAKVNKYVTFPTLLDLAPFCSKRCHNLPTFESGQTKVLYALYGVVEHSGSIHGGHYVAYVKVRSRLENDSYRWQFLPKNQKDHNQDENVCRGARATPEVPPGKWYYVSDSYVSEVAESKVLKAQAYLLFYERIL</sequence>
<organism evidence="10 11">
    <name type="scientific">Ignelater luminosus</name>
    <name type="common">Cucubano</name>
    <name type="synonym">Pyrophorus luminosus</name>
    <dbReference type="NCBI Taxonomy" id="2038154"/>
    <lineage>
        <taxon>Eukaryota</taxon>
        <taxon>Metazoa</taxon>
        <taxon>Ecdysozoa</taxon>
        <taxon>Arthropoda</taxon>
        <taxon>Hexapoda</taxon>
        <taxon>Insecta</taxon>
        <taxon>Pterygota</taxon>
        <taxon>Neoptera</taxon>
        <taxon>Endopterygota</taxon>
        <taxon>Coleoptera</taxon>
        <taxon>Polyphaga</taxon>
        <taxon>Elateriformia</taxon>
        <taxon>Elateroidea</taxon>
        <taxon>Elateridae</taxon>
        <taxon>Agrypninae</taxon>
        <taxon>Pyrophorini</taxon>
        <taxon>Ignelater</taxon>
    </lineage>
</organism>
<dbReference type="CDD" id="cd02667">
    <property type="entry name" value="Peptidase_C19K"/>
    <property type="match status" value="1"/>
</dbReference>
<evidence type="ECO:0000256" key="1">
    <source>
        <dbReference type="ARBA" id="ARBA00009085"/>
    </source>
</evidence>
<comment type="catalytic activity">
    <reaction evidence="6">
        <text>Thiol-dependent hydrolysis of ester, thioester, amide, peptide and isopeptide bonds formed by the C-terminal Gly of ubiquitin (a 76-residue protein attached to proteins as an intracellular targeting signal).</text>
        <dbReference type="EC" id="3.4.19.12"/>
    </reaction>
</comment>
<gene>
    <name evidence="10" type="ORF">ILUMI_08835</name>
</gene>
<dbReference type="GO" id="GO:0016579">
    <property type="term" value="P:protein deubiquitination"/>
    <property type="evidence" value="ECO:0007669"/>
    <property type="project" value="InterPro"/>
</dbReference>
<dbReference type="OrthoDB" id="2020758at2759"/>
<feature type="domain" description="UBP-type" evidence="9">
    <location>
        <begin position="29"/>
        <end position="149"/>
    </location>
</feature>
<keyword evidence="6" id="KW-0833">Ubl conjugation pathway</keyword>
<dbReference type="SUPFAM" id="SSF54001">
    <property type="entry name" value="Cysteine proteinases"/>
    <property type="match status" value="1"/>
</dbReference>
<feature type="compositionally biased region" description="Polar residues" evidence="7">
    <location>
        <begin position="549"/>
        <end position="561"/>
    </location>
</feature>
<comment type="caution">
    <text evidence="10">The sequence shown here is derived from an EMBL/GenBank/DDBJ whole genome shotgun (WGS) entry which is preliminary data.</text>
</comment>
<dbReference type="GO" id="GO:0005829">
    <property type="term" value="C:cytosol"/>
    <property type="evidence" value="ECO:0007669"/>
    <property type="project" value="TreeGrafter"/>
</dbReference>
<feature type="compositionally biased region" description="Polar residues" evidence="7">
    <location>
        <begin position="481"/>
        <end position="493"/>
    </location>
</feature>
<dbReference type="InterPro" id="IPR028889">
    <property type="entry name" value="USP"/>
</dbReference>
<feature type="region of interest" description="Disordered" evidence="7">
    <location>
        <begin position="1"/>
        <end position="24"/>
    </location>
</feature>
<dbReference type="PROSITE" id="PS50271">
    <property type="entry name" value="ZF_UBP"/>
    <property type="match status" value="1"/>
</dbReference>
<evidence type="ECO:0000256" key="3">
    <source>
        <dbReference type="ARBA" id="ARBA00022771"/>
    </source>
</evidence>
<evidence type="ECO:0000313" key="10">
    <source>
        <dbReference type="EMBL" id="KAF2897340.1"/>
    </source>
</evidence>
<dbReference type="SUPFAM" id="SSF57850">
    <property type="entry name" value="RING/U-box"/>
    <property type="match status" value="1"/>
</dbReference>
<dbReference type="InterPro" id="IPR018200">
    <property type="entry name" value="USP_CS"/>
</dbReference>
<dbReference type="PANTHER" id="PTHR24006:SF781">
    <property type="entry name" value="LD34905P"/>
    <property type="match status" value="1"/>
</dbReference>
<feature type="compositionally biased region" description="Basic residues" evidence="7">
    <location>
        <begin position="420"/>
        <end position="439"/>
    </location>
</feature>
<evidence type="ECO:0000313" key="11">
    <source>
        <dbReference type="Proteomes" id="UP000801492"/>
    </source>
</evidence>
<feature type="compositionally biased region" description="Basic and acidic residues" evidence="7">
    <location>
        <begin position="409"/>
        <end position="419"/>
    </location>
</feature>
<keyword evidence="6" id="KW-0378">Hydrolase</keyword>
<feature type="region of interest" description="Disordered" evidence="7">
    <location>
        <begin position="405"/>
        <end position="583"/>
    </location>
</feature>
<dbReference type="PROSITE" id="PS50235">
    <property type="entry name" value="USP_3"/>
    <property type="match status" value="1"/>
</dbReference>
<feature type="compositionally biased region" description="Low complexity" evidence="7">
    <location>
        <begin position="446"/>
        <end position="456"/>
    </location>
</feature>
<feature type="compositionally biased region" description="Acidic residues" evidence="7">
    <location>
        <begin position="465"/>
        <end position="480"/>
    </location>
</feature>
<dbReference type="InterPro" id="IPR038765">
    <property type="entry name" value="Papain-like_cys_pep_sf"/>
</dbReference>
<protein>
    <recommendedName>
        <fullName evidence="6">Ubiquitin carboxyl-terminal hydrolase</fullName>
        <ecNumber evidence="6">3.4.19.12</ecNumber>
    </recommendedName>
</protein>
<evidence type="ECO:0000259" key="8">
    <source>
        <dbReference type="PROSITE" id="PS50235"/>
    </source>
</evidence>
<evidence type="ECO:0000256" key="4">
    <source>
        <dbReference type="ARBA" id="ARBA00022833"/>
    </source>
</evidence>
<feature type="compositionally biased region" description="Polar residues" evidence="7">
    <location>
        <begin position="170"/>
        <end position="183"/>
    </location>
</feature>
<evidence type="ECO:0000256" key="2">
    <source>
        <dbReference type="ARBA" id="ARBA00022723"/>
    </source>
</evidence>
<dbReference type="InterPro" id="IPR013083">
    <property type="entry name" value="Znf_RING/FYVE/PHD"/>
</dbReference>
<dbReference type="GO" id="GO:0004843">
    <property type="term" value="F:cysteine-type deubiquitinase activity"/>
    <property type="evidence" value="ECO:0007669"/>
    <property type="project" value="UniProtKB-UniRule"/>
</dbReference>
<dbReference type="Proteomes" id="UP000801492">
    <property type="component" value="Unassembled WGS sequence"/>
</dbReference>
<dbReference type="GO" id="GO:0005634">
    <property type="term" value="C:nucleus"/>
    <property type="evidence" value="ECO:0007669"/>
    <property type="project" value="TreeGrafter"/>
</dbReference>
<feature type="compositionally biased region" description="Basic and acidic residues" evidence="7">
    <location>
        <begin position="155"/>
        <end position="169"/>
    </location>
</feature>
<dbReference type="PROSITE" id="PS00972">
    <property type="entry name" value="USP_1"/>
    <property type="match status" value="1"/>
</dbReference>
<dbReference type="PANTHER" id="PTHR24006">
    <property type="entry name" value="UBIQUITIN CARBOXYL-TERMINAL HYDROLASE"/>
    <property type="match status" value="1"/>
</dbReference>
<keyword evidence="11" id="KW-1185">Reference proteome</keyword>
<dbReference type="Gene3D" id="3.90.70.10">
    <property type="entry name" value="Cysteine proteinases"/>
    <property type="match status" value="2"/>
</dbReference>
<keyword evidence="6" id="KW-0788">Thiol protease</keyword>
<dbReference type="EC" id="3.4.19.12" evidence="6"/>
<keyword evidence="6" id="KW-0645">Protease</keyword>
<proteinExistence type="inferred from homology"/>
<dbReference type="PROSITE" id="PS00973">
    <property type="entry name" value="USP_2"/>
    <property type="match status" value="1"/>
</dbReference>
<keyword evidence="2" id="KW-0479">Metal-binding</keyword>
<dbReference type="Pfam" id="PF02148">
    <property type="entry name" value="zf-UBP"/>
    <property type="match status" value="1"/>
</dbReference>
<name>A0A8K0DAI4_IGNLU</name>
<dbReference type="GO" id="GO:0008270">
    <property type="term" value="F:zinc ion binding"/>
    <property type="evidence" value="ECO:0007669"/>
    <property type="project" value="UniProtKB-KW"/>
</dbReference>
<dbReference type="GO" id="GO:0006508">
    <property type="term" value="P:proteolysis"/>
    <property type="evidence" value="ECO:0007669"/>
    <property type="project" value="UniProtKB-KW"/>
</dbReference>
<evidence type="ECO:0000256" key="7">
    <source>
        <dbReference type="SAM" id="MobiDB-lite"/>
    </source>
</evidence>
<keyword evidence="3 5" id="KW-0863">Zinc-finger</keyword>
<dbReference type="Pfam" id="PF00443">
    <property type="entry name" value="UCH"/>
    <property type="match status" value="1"/>
</dbReference>
<accession>A0A8K0DAI4</accession>
<dbReference type="InterPro" id="IPR001607">
    <property type="entry name" value="Znf_UBP"/>
</dbReference>
<dbReference type="InterPro" id="IPR001394">
    <property type="entry name" value="Peptidase_C19_UCH"/>
</dbReference>
<keyword evidence="4" id="KW-0862">Zinc</keyword>
<dbReference type="Gene3D" id="3.30.40.10">
    <property type="entry name" value="Zinc/RING finger domain, C3HC4 (zinc finger)"/>
    <property type="match status" value="1"/>
</dbReference>
<comment type="similarity">
    <text evidence="1 6">Belongs to the peptidase C19 family.</text>
</comment>
<feature type="region of interest" description="Disordered" evidence="7">
    <location>
        <begin position="155"/>
        <end position="183"/>
    </location>
</feature>
<feature type="domain" description="USP" evidence="8">
    <location>
        <begin position="193"/>
        <end position="873"/>
    </location>
</feature>
<reference evidence="10" key="1">
    <citation type="submission" date="2019-08" db="EMBL/GenBank/DDBJ databases">
        <title>The genome of the North American firefly Photinus pyralis.</title>
        <authorList>
            <consortium name="Photinus pyralis genome working group"/>
            <person name="Fallon T.R."/>
            <person name="Sander Lower S.E."/>
            <person name="Weng J.-K."/>
        </authorList>
    </citation>
    <scope>NUCLEOTIDE SEQUENCE</scope>
    <source>
        <strain evidence="10">TRF0915ILg1</strain>
        <tissue evidence="10">Whole body</tissue>
    </source>
</reference>
<dbReference type="InterPro" id="IPR050164">
    <property type="entry name" value="Peptidase_C19"/>
</dbReference>
<dbReference type="AlphaFoldDB" id="A0A8K0DAI4"/>
<dbReference type="EMBL" id="VTPC01004280">
    <property type="protein sequence ID" value="KAF2897340.1"/>
    <property type="molecule type" value="Genomic_DNA"/>
</dbReference>
<evidence type="ECO:0000256" key="5">
    <source>
        <dbReference type="PROSITE-ProRule" id="PRU00502"/>
    </source>
</evidence>
<evidence type="ECO:0000256" key="6">
    <source>
        <dbReference type="RuleBase" id="RU366025"/>
    </source>
</evidence>
<evidence type="ECO:0000259" key="9">
    <source>
        <dbReference type="PROSITE" id="PS50271"/>
    </source>
</evidence>